<gene>
    <name evidence="2" type="ORF">SPIL2461_LOCUS18037</name>
</gene>
<organism evidence="2 3">
    <name type="scientific">Symbiodinium pilosum</name>
    <name type="common">Dinoflagellate</name>
    <dbReference type="NCBI Taxonomy" id="2952"/>
    <lineage>
        <taxon>Eukaryota</taxon>
        <taxon>Sar</taxon>
        <taxon>Alveolata</taxon>
        <taxon>Dinophyceae</taxon>
        <taxon>Suessiales</taxon>
        <taxon>Symbiodiniaceae</taxon>
        <taxon>Symbiodinium</taxon>
    </lineage>
</organism>
<feature type="region of interest" description="Disordered" evidence="1">
    <location>
        <begin position="1"/>
        <end position="80"/>
    </location>
</feature>
<evidence type="ECO:0000313" key="3">
    <source>
        <dbReference type="Proteomes" id="UP000649617"/>
    </source>
</evidence>
<feature type="non-terminal residue" evidence="2">
    <location>
        <position position="1"/>
    </location>
</feature>
<accession>A0A812W1J6</accession>
<dbReference type="Proteomes" id="UP000649617">
    <property type="component" value="Unassembled WGS sequence"/>
</dbReference>
<keyword evidence="3" id="KW-1185">Reference proteome</keyword>
<feature type="compositionally biased region" description="Low complexity" evidence="1">
    <location>
        <begin position="8"/>
        <end position="20"/>
    </location>
</feature>
<dbReference type="EMBL" id="CAJNIZ010043543">
    <property type="protein sequence ID" value="CAE7662667.1"/>
    <property type="molecule type" value="Genomic_DNA"/>
</dbReference>
<evidence type="ECO:0000256" key="1">
    <source>
        <dbReference type="SAM" id="MobiDB-lite"/>
    </source>
</evidence>
<evidence type="ECO:0000313" key="2">
    <source>
        <dbReference type="EMBL" id="CAE7662667.1"/>
    </source>
</evidence>
<feature type="non-terminal residue" evidence="2">
    <location>
        <position position="80"/>
    </location>
</feature>
<protein>
    <submittedName>
        <fullName evidence="2">Uncharacterized protein</fullName>
    </submittedName>
</protein>
<name>A0A812W1J6_SYMPI</name>
<sequence>EWLDGHGSESTSVGSEKSSSAMQSLSETEMSSSVCSFPGTTNQAAFRVHRRAANANRPPRARPDFYSSSGVRSSLAQENW</sequence>
<feature type="compositionally biased region" description="Polar residues" evidence="1">
    <location>
        <begin position="21"/>
        <end position="43"/>
    </location>
</feature>
<dbReference type="AlphaFoldDB" id="A0A812W1J6"/>
<reference evidence="2" key="1">
    <citation type="submission" date="2021-02" db="EMBL/GenBank/DDBJ databases">
        <authorList>
            <person name="Dougan E. K."/>
            <person name="Rhodes N."/>
            <person name="Thang M."/>
            <person name="Chan C."/>
        </authorList>
    </citation>
    <scope>NUCLEOTIDE SEQUENCE</scope>
</reference>
<comment type="caution">
    <text evidence="2">The sequence shown here is derived from an EMBL/GenBank/DDBJ whole genome shotgun (WGS) entry which is preliminary data.</text>
</comment>
<proteinExistence type="predicted"/>
<feature type="compositionally biased region" description="Polar residues" evidence="1">
    <location>
        <begin position="66"/>
        <end position="80"/>
    </location>
</feature>